<keyword evidence="2" id="KW-1185">Reference proteome</keyword>
<feature type="non-terminal residue" evidence="1">
    <location>
        <position position="67"/>
    </location>
</feature>
<reference evidence="1 2" key="1">
    <citation type="journal article" date="2018" name="Nat. Ecol. Evol.">
        <title>Shark genomes provide insights into elasmobranch evolution and the origin of vertebrates.</title>
        <authorList>
            <person name="Hara Y"/>
            <person name="Yamaguchi K"/>
            <person name="Onimaru K"/>
            <person name="Kadota M"/>
            <person name="Koyanagi M"/>
            <person name="Keeley SD"/>
            <person name="Tatsumi K"/>
            <person name="Tanaka K"/>
            <person name="Motone F"/>
            <person name="Kageyama Y"/>
            <person name="Nozu R"/>
            <person name="Adachi N"/>
            <person name="Nishimura O"/>
            <person name="Nakagawa R"/>
            <person name="Tanegashima C"/>
            <person name="Kiyatake I"/>
            <person name="Matsumoto R"/>
            <person name="Murakumo K"/>
            <person name="Nishida K"/>
            <person name="Terakita A"/>
            <person name="Kuratani S"/>
            <person name="Sato K"/>
            <person name="Hyodo S Kuraku.S."/>
        </authorList>
    </citation>
    <scope>NUCLEOTIDE SEQUENCE [LARGE SCALE GENOMIC DNA]</scope>
</reference>
<name>A0A401QGH1_SCYTO</name>
<dbReference type="GO" id="GO:0050253">
    <property type="term" value="F:retinyl-palmitate esterase activity"/>
    <property type="evidence" value="ECO:0007669"/>
    <property type="project" value="TreeGrafter"/>
</dbReference>
<evidence type="ECO:0000313" key="1">
    <source>
        <dbReference type="EMBL" id="GCB84443.1"/>
    </source>
</evidence>
<dbReference type="GO" id="GO:0004623">
    <property type="term" value="F:phospholipase A2 activity"/>
    <property type="evidence" value="ECO:0007669"/>
    <property type="project" value="TreeGrafter"/>
</dbReference>
<dbReference type="PANTHER" id="PTHR21325:SF52">
    <property type="entry name" value="PHOSPHOLIPASE B1, MEMBRANE-ASSOCIATED"/>
    <property type="match status" value="1"/>
</dbReference>
<dbReference type="GO" id="GO:0031526">
    <property type="term" value="C:brush border membrane"/>
    <property type="evidence" value="ECO:0007669"/>
    <property type="project" value="TreeGrafter"/>
</dbReference>
<evidence type="ECO:0008006" key="3">
    <source>
        <dbReference type="Google" id="ProtNLM"/>
    </source>
</evidence>
<organism evidence="1 2">
    <name type="scientific">Scyliorhinus torazame</name>
    <name type="common">Cloudy catshark</name>
    <name type="synonym">Catulus torazame</name>
    <dbReference type="NCBI Taxonomy" id="75743"/>
    <lineage>
        <taxon>Eukaryota</taxon>
        <taxon>Metazoa</taxon>
        <taxon>Chordata</taxon>
        <taxon>Craniata</taxon>
        <taxon>Vertebrata</taxon>
        <taxon>Chondrichthyes</taxon>
        <taxon>Elasmobranchii</taxon>
        <taxon>Galeomorphii</taxon>
        <taxon>Galeoidea</taxon>
        <taxon>Carcharhiniformes</taxon>
        <taxon>Scyliorhinidae</taxon>
        <taxon>Scyliorhinus</taxon>
    </lineage>
</organism>
<dbReference type="InterPro" id="IPR038885">
    <property type="entry name" value="PLB1"/>
</dbReference>
<dbReference type="EMBL" id="BFAA01072620">
    <property type="protein sequence ID" value="GCB84443.1"/>
    <property type="molecule type" value="Genomic_DNA"/>
</dbReference>
<evidence type="ECO:0000313" key="2">
    <source>
        <dbReference type="Proteomes" id="UP000288216"/>
    </source>
</evidence>
<dbReference type="Proteomes" id="UP000288216">
    <property type="component" value="Unassembled WGS sequence"/>
</dbReference>
<dbReference type="GO" id="GO:0006644">
    <property type="term" value="P:phospholipid metabolic process"/>
    <property type="evidence" value="ECO:0007669"/>
    <property type="project" value="TreeGrafter"/>
</dbReference>
<dbReference type="PANTHER" id="PTHR21325">
    <property type="entry name" value="PHOSPHOLIPASE B, PLB1"/>
    <property type="match status" value="1"/>
</dbReference>
<sequence length="67" mass="8026">RSTQKLIESGKYDTQENFTVVLQPFFRRMEIPILENGRPDISFFAPDCFHLSRKFHVQMSKAFWNNM</sequence>
<proteinExistence type="predicted"/>
<dbReference type="STRING" id="75743.A0A401QGH1"/>
<dbReference type="GO" id="GO:0004622">
    <property type="term" value="F:phosphatidylcholine lysophospholipase activity"/>
    <property type="evidence" value="ECO:0007669"/>
    <property type="project" value="TreeGrafter"/>
</dbReference>
<protein>
    <recommendedName>
        <fullName evidence="3">Phospholipase B1, membrane-associated</fullName>
    </recommendedName>
</protein>
<feature type="non-terminal residue" evidence="1">
    <location>
        <position position="1"/>
    </location>
</feature>
<comment type="caution">
    <text evidence="1">The sequence shown here is derived from an EMBL/GenBank/DDBJ whole genome shotgun (WGS) entry which is preliminary data.</text>
</comment>
<dbReference type="AlphaFoldDB" id="A0A401QGH1"/>
<dbReference type="OMA" id="RRMEIPI"/>
<gene>
    <name evidence="1" type="ORF">scyTo_0025132</name>
</gene>
<accession>A0A401QGH1</accession>
<dbReference type="OrthoDB" id="10265800at2759"/>